<accession>A0A7R8XF71</accession>
<evidence type="ECO:0000256" key="2">
    <source>
        <dbReference type="ARBA" id="ARBA00005434"/>
    </source>
</evidence>
<keyword evidence="7" id="KW-0238">DNA-binding</keyword>
<comment type="function">
    <text evidence="1">Specifically binds 5-hydroxymethylcytosine (5hmC), suggesting that it acts as a specific reader of 5hmC.</text>
</comment>
<dbReference type="AlphaFoldDB" id="A0A7R8XF71"/>
<keyword evidence="4 8" id="KW-0853">WD repeat</keyword>
<keyword evidence="5" id="KW-0677">Repeat</keyword>
<name>A0A7R8XF71_9CRUS</name>
<dbReference type="SMART" id="SM00320">
    <property type="entry name" value="WD40"/>
    <property type="match status" value="5"/>
</dbReference>
<evidence type="ECO:0000313" key="10">
    <source>
        <dbReference type="Proteomes" id="UP000677054"/>
    </source>
</evidence>
<dbReference type="InterPro" id="IPR019775">
    <property type="entry name" value="WD40_repeat_CS"/>
</dbReference>
<dbReference type="Pfam" id="PF00400">
    <property type="entry name" value="WD40"/>
    <property type="match status" value="1"/>
</dbReference>
<dbReference type="EMBL" id="CAJPEV010001203">
    <property type="protein sequence ID" value="CAG0891334.1"/>
    <property type="molecule type" value="Genomic_DNA"/>
</dbReference>
<dbReference type="EMBL" id="LR900720">
    <property type="protein sequence ID" value="CAD7246667.1"/>
    <property type="molecule type" value="Genomic_DNA"/>
</dbReference>
<dbReference type="InterPro" id="IPR001680">
    <property type="entry name" value="WD40_rpt"/>
</dbReference>
<dbReference type="InterPro" id="IPR036322">
    <property type="entry name" value="WD40_repeat_dom_sf"/>
</dbReference>
<evidence type="ECO:0000256" key="1">
    <source>
        <dbReference type="ARBA" id="ARBA00002530"/>
    </source>
</evidence>
<organism evidence="9">
    <name type="scientific">Darwinula stevensoni</name>
    <dbReference type="NCBI Taxonomy" id="69355"/>
    <lineage>
        <taxon>Eukaryota</taxon>
        <taxon>Metazoa</taxon>
        <taxon>Ecdysozoa</taxon>
        <taxon>Arthropoda</taxon>
        <taxon>Crustacea</taxon>
        <taxon>Oligostraca</taxon>
        <taxon>Ostracoda</taxon>
        <taxon>Podocopa</taxon>
        <taxon>Podocopida</taxon>
        <taxon>Darwinulocopina</taxon>
        <taxon>Darwinuloidea</taxon>
        <taxon>Darwinulidae</taxon>
        <taxon>Darwinula</taxon>
    </lineage>
</organism>
<dbReference type="PANTHER" id="PTHR14773:SF0">
    <property type="entry name" value="WD REPEAT-CONTAINING PROTEIN 76"/>
    <property type="match status" value="1"/>
</dbReference>
<dbReference type="GO" id="GO:0005634">
    <property type="term" value="C:nucleus"/>
    <property type="evidence" value="ECO:0007669"/>
    <property type="project" value="TreeGrafter"/>
</dbReference>
<evidence type="ECO:0000256" key="3">
    <source>
        <dbReference type="ARBA" id="ARBA00021234"/>
    </source>
</evidence>
<dbReference type="SUPFAM" id="SSF50978">
    <property type="entry name" value="WD40 repeat-like"/>
    <property type="match status" value="1"/>
</dbReference>
<dbReference type="GO" id="GO:2000001">
    <property type="term" value="P:regulation of DNA damage checkpoint"/>
    <property type="evidence" value="ECO:0007669"/>
    <property type="project" value="TreeGrafter"/>
</dbReference>
<dbReference type="InterPro" id="IPR015943">
    <property type="entry name" value="WD40/YVTN_repeat-like_dom_sf"/>
</dbReference>
<evidence type="ECO:0000256" key="5">
    <source>
        <dbReference type="ARBA" id="ARBA00022737"/>
    </source>
</evidence>
<feature type="repeat" description="WD" evidence="8">
    <location>
        <begin position="299"/>
        <end position="334"/>
    </location>
</feature>
<dbReference type="InterPro" id="IPR050853">
    <property type="entry name" value="WD_repeat_DNA-damage-binding"/>
</dbReference>
<evidence type="ECO:0000256" key="4">
    <source>
        <dbReference type="ARBA" id="ARBA00022574"/>
    </source>
</evidence>
<dbReference type="GO" id="GO:0003677">
    <property type="term" value="F:DNA binding"/>
    <property type="evidence" value="ECO:0007669"/>
    <property type="project" value="UniProtKB-KW"/>
</dbReference>
<evidence type="ECO:0000256" key="7">
    <source>
        <dbReference type="ARBA" id="ARBA00023125"/>
    </source>
</evidence>
<evidence type="ECO:0000256" key="8">
    <source>
        <dbReference type="PROSITE-ProRule" id="PRU00221"/>
    </source>
</evidence>
<dbReference type="PROSITE" id="PS50082">
    <property type="entry name" value="WD_REPEATS_2"/>
    <property type="match status" value="1"/>
</dbReference>
<dbReference type="Gene3D" id="2.130.10.10">
    <property type="entry name" value="YVTN repeat-like/Quinoprotein amine dehydrogenase"/>
    <property type="match status" value="1"/>
</dbReference>
<dbReference type="Proteomes" id="UP000677054">
    <property type="component" value="Unassembled WGS sequence"/>
</dbReference>
<evidence type="ECO:0000256" key="6">
    <source>
        <dbReference type="ARBA" id="ARBA00022763"/>
    </source>
</evidence>
<sequence length="480" mass="54275">MILKWFNVPYSTIYNSLMLLASWSHDLSATNPYHAGACGRRGVKKRKANDLEGLPSRKSLRLQLQGDIKDGSLSFEALEQASFAAAEREAEADIIPSGPLQMIDAYKLEQDIWDETKLFLGSIQNFRSKTPSSNMNLIPLDKYQSTLEELKVTEESYAKVVPSRIYSMEFYPSTTSVLIAAGDRDGYVGIWDILSSRGASEGVHLFRPHQRPINCLSFRPYFTHHLLTTSYQGNVRSADLQNLVFEEVYHDPDDLWITYHTFQSPHTILIGRGDGSVTLVDLRGHQKQKGYNAIYPCHSSKRANAVKSLCFHPLKKELLLTASRDGDVSLWDIRGKMTKPVTTLPHSRIVHSALFSPLTGKRIATTCTDNHLRLYGSEDPGKIKLLRSWYHDNNTGRFIVPFKLKWHPQRDDVLFSPSKLFPRRIEAWNSEGMLLSNLISEDHLQSICSIVCHHKHLTIVAGGNGSGRIYLFHKGLKPIS</sequence>
<evidence type="ECO:0000313" key="9">
    <source>
        <dbReference type="EMBL" id="CAD7246667.1"/>
    </source>
</evidence>
<proteinExistence type="inferred from homology"/>
<keyword evidence="6" id="KW-0227">DNA damage</keyword>
<dbReference type="OrthoDB" id="9890280at2759"/>
<comment type="similarity">
    <text evidence="2">Belongs to the WD repeat DDB2/WDR76 family.</text>
</comment>
<gene>
    <name evidence="9" type="ORF">DSTB1V02_LOCUS6514</name>
</gene>
<protein>
    <recommendedName>
        <fullName evidence="3">WD repeat-containing protein 76</fullName>
    </recommendedName>
</protein>
<keyword evidence="10" id="KW-1185">Reference proteome</keyword>
<dbReference type="PANTHER" id="PTHR14773">
    <property type="entry name" value="WD REPEAT-CONTAINING PROTEIN 76"/>
    <property type="match status" value="1"/>
</dbReference>
<dbReference type="PROSITE" id="PS00678">
    <property type="entry name" value="WD_REPEATS_1"/>
    <property type="match status" value="1"/>
</dbReference>
<reference evidence="9" key="1">
    <citation type="submission" date="2020-11" db="EMBL/GenBank/DDBJ databases">
        <authorList>
            <person name="Tran Van P."/>
        </authorList>
    </citation>
    <scope>NUCLEOTIDE SEQUENCE</scope>
</reference>
<dbReference type="GO" id="GO:0006974">
    <property type="term" value="P:DNA damage response"/>
    <property type="evidence" value="ECO:0007669"/>
    <property type="project" value="UniProtKB-KW"/>
</dbReference>